<dbReference type="GO" id="GO:0006355">
    <property type="term" value="P:regulation of DNA-templated transcription"/>
    <property type="evidence" value="ECO:0007669"/>
    <property type="project" value="InterPro"/>
</dbReference>
<keyword evidence="3" id="KW-0804">Transcription</keyword>
<dbReference type="Proteomes" id="UP000597444">
    <property type="component" value="Unassembled WGS sequence"/>
</dbReference>
<evidence type="ECO:0000259" key="4">
    <source>
        <dbReference type="PROSITE" id="PS50043"/>
    </source>
</evidence>
<accession>A0A8J3IQP4</accession>
<dbReference type="InterPro" id="IPR000792">
    <property type="entry name" value="Tscrpt_reg_LuxR_C"/>
</dbReference>
<dbReference type="CDD" id="cd06170">
    <property type="entry name" value="LuxR_C_like"/>
    <property type="match status" value="1"/>
</dbReference>
<evidence type="ECO:0000256" key="1">
    <source>
        <dbReference type="ARBA" id="ARBA00023015"/>
    </source>
</evidence>
<gene>
    <name evidence="5" type="ORF">KSF_090440</name>
</gene>
<dbReference type="PANTHER" id="PTHR44688">
    <property type="entry name" value="DNA-BINDING TRANSCRIPTIONAL ACTIVATOR DEVR_DOSR"/>
    <property type="match status" value="1"/>
</dbReference>
<organism evidence="5 6">
    <name type="scientific">Reticulibacter mediterranei</name>
    <dbReference type="NCBI Taxonomy" id="2778369"/>
    <lineage>
        <taxon>Bacteria</taxon>
        <taxon>Bacillati</taxon>
        <taxon>Chloroflexota</taxon>
        <taxon>Ktedonobacteria</taxon>
        <taxon>Ktedonobacterales</taxon>
        <taxon>Reticulibacteraceae</taxon>
        <taxon>Reticulibacter</taxon>
    </lineage>
</organism>
<evidence type="ECO:0000256" key="2">
    <source>
        <dbReference type="ARBA" id="ARBA00023125"/>
    </source>
</evidence>
<dbReference type="GO" id="GO:0003677">
    <property type="term" value="F:DNA binding"/>
    <property type="evidence" value="ECO:0007669"/>
    <property type="project" value="UniProtKB-KW"/>
</dbReference>
<dbReference type="Pfam" id="PF00196">
    <property type="entry name" value="GerE"/>
    <property type="match status" value="1"/>
</dbReference>
<dbReference type="PANTHER" id="PTHR44688:SF16">
    <property type="entry name" value="DNA-BINDING TRANSCRIPTIONAL ACTIVATOR DEVR_DOSR"/>
    <property type="match status" value="1"/>
</dbReference>
<dbReference type="PROSITE" id="PS50043">
    <property type="entry name" value="HTH_LUXR_2"/>
    <property type="match status" value="1"/>
</dbReference>
<evidence type="ECO:0000313" key="5">
    <source>
        <dbReference type="EMBL" id="GHO98996.1"/>
    </source>
</evidence>
<proteinExistence type="predicted"/>
<keyword evidence="2" id="KW-0238">DNA-binding</keyword>
<dbReference type="InterPro" id="IPR036388">
    <property type="entry name" value="WH-like_DNA-bd_sf"/>
</dbReference>
<comment type="caution">
    <text evidence="5">The sequence shown here is derived from an EMBL/GenBank/DDBJ whole genome shotgun (WGS) entry which is preliminary data.</text>
</comment>
<dbReference type="SUPFAM" id="SSF46894">
    <property type="entry name" value="C-terminal effector domain of the bipartite response regulators"/>
    <property type="match status" value="1"/>
</dbReference>
<feature type="domain" description="HTH luxR-type" evidence="4">
    <location>
        <begin position="1"/>
        <end position="59"/>
    </location>
</feature>
<name>A0A8J3IQP4_9CHLR</name>
<dbReference type="Gene3D" id="1.10.10.10">
    <property type="entry name" value="Winged helix-like DNA-binding domain superfamily/Winged helix DNA-binding domain"/>
    <property type="match status" value="1"/>
</dbReference>
<sequence length="62" mass="7075">MTGREQEVLSYLAQGLTNTQIANQLLITRTTVNSYLRTIYSKLGVTSRASAIRYSWDHKLIE</sequence>
<dbReference type="InterPro" id="IPR016032">
    <property type="entry name" value="Sig_transdc_resp-reg_C-effctor"/>
</dbReference>
<keyword evidence="6" id="KW-1185">Reference proteome</keyword>
<protein>
    <recommendedName>
        <fullName evidence="4">HTH luxR-type domain-containing protein</fullName>
    </recommendedName>
</protein>
<reference evidence="5" key="1">
    <citation type="submission" date="2020-10" db="EMBL/GenBank/DDBJ databases">
        <title>Taxonomic study of unclassified bacteria belonging to the class Ktedonobacteria.</title>
        <authorList>
            <person name="Yabe S."/>
            <person name="Wang C.M."/>
            <person name="Zheng Y."/>
            <person name="Sakai Y."/>
            <person name="Cavaletti L."/>
            <person name="Monciardini P."/>
            <person name="Donadio S."/>
        </authorList>
    </citation>
    <scope>NUCLEOTIDE SEQUENCE</scope>
    <source>
        <strain evidence="5">ID150040</strain>
    </source>
</reference>
<evidence type="ECO:0000313" key="6">
    <source>
        <dbReference type="Proteomes" id="UP000597444"/>
    </source>
</evidence>
<evidence type="ECO:0000256" key="3">
    <source>
        <dbReference type="ARBA" id="ARBA00023163"/>
    </source>
</evidence>
<dbReference type="AlphaFoldDB" id="A0A8J3IQP4"/>
<dbReference type="EMBL" id="BNJK01000002">
    <property type="protein sequence ID" value="GHO98996.1"/>
    <property type="molecule type" value="Genomic_DNA"/>
</dbReference>
<dbReference type="PRINTS" id="PR00038">
    <property type="entry name" value="HTHLUXR"/>
</dbReference>
<keyword evidence="1" id="KW-0805">Transcription regulation</keyword>
<dbReference type="SMART" id="SM00421">
    <property type="entry name" value="HTH_LUXR"/>
    <property type="match status" value="1"/>
</dbReference>